<keyword evidence="1" id="KW-0239">DNA-directed DNA polymerase</keyword>
<comment type="function">
    <text evidence="1">Part of the beta sliding clamp loading complex, which hydrolyzes ATP to load the beta clamp onto primed DNA to form the DNA replication pre-initiation complex. DNA polymerase III is a complex, multichain enzyme responsible for most of the replicative synthesis in bacteria. This DNA polymerase also exhibits 3' to 5' exonuclease activity.</text>
</comment>
<keyword evidence="1" id="KW-0235">DNA replication</keyword>
<dbReference type="AlphaFoldDB" id="A0AA95G9F6"/>
<keyword evidence="1 2" id="KW-0548">Nucleotidyltransferase</keyword>
<dbReference type="Proteomes" id="UP001177597">
    <property type="component" value="Chromosome"/>
</dbReference>
<dbReference type="InterPro" id="IPR004615">
    <property type="entry name" value="DNA_pol_III_psi"/>
</dbReference>
<dbReference type="Gene3D" id="3.40.50.10220">
    <property type="entry name" value="DNA polymerase III, psi subunit"/>
    <property type="match status" value="1"/>
</dbReference>
<dbReference type="RefSeq" id="WP_280628894.1">
    <property type="nucleotide sequence ID" value="NZ_CP123498.1"/>
</dbReference>
<keyword evidence="1 2" id="KW-0808">Transferase</keyword>
<gene>
    <name evidence="2" type="ORF">QE207_13355</name>
</gene>
<accession>A0AA95G9F6</accession>
<evidence type="ECO:0000256" key="1">
    <source>
        <dbReference type="PIRNR" id="PIRNR029225"/>
    </source>
</evidence>
<dbReference type="GO" id="GO:0003887">
    <property type="term" value="F:DNA-directed DNA polymerase activity"/>
    <property type="evidence" value="ECO:0007669"/>
    <property type="project" value="UniProtKB-KW"/>
</dbReference>
<reference evidence="2" key="1">
    <citation type="submission" date="2023-04" db="EMBL/GenBank/DDBJ databases">
        <title>Genome dynamics across the evolutionary transition to endosymbiosis.</title>
        <authorList>
            <person name="Siozios S."/>
            <person name="Nadal-Jimenez P."/>
            <person name="Azagi T."/>
            <person name="Sprong H."/>
            <person name="Frost C.L."/>
            <person name="Parratt S.R."/>
            <person name="Taylor G."/>
            <person name="Brettell L."/>
            <person name="Lew K.C."/>
            <person name="Croft L."/>
            <person name="King K.C."/>
            <person name="Brockhurst M.A."/>
            <person name="Hypsa V."/>
            <person name="Novakova E."/>
            <person name="Darby A.C."/>
            <person name="Hurst G.D.D."/>
        </authorList>
    </citation>
    <scope>NUCLEOTIDE SEQUENCE</scope>
    <source>
        <strain evidence="2">AIh</strain>
    </source>
</reference>
<dbReference type="GO" id="GO:0006260">
    <property type="term" value="P:DNA replication"/>
    <property type="evidence" value="ECO:0007669"/>
    <property type="project" value="UniProtKB-KW"/>
</dbReference>
<dbReference type="InterPro" id="IPR036654">
    <property type="entry name" value="DNA_pol_III_psi_sf"/>
</dbReference>
<name>A0AA95G9F6_9GAMM</name>
<sequence>MTVRDQLLKHMGIVQWTLRNPTVLRGEHAVSIPDSTQLVIIANERIDLDNLLVKDILRAIQIDSCQVCCLLTKEVSLLPKEVYWPCWILGKQLAVSSKKWVIHTLPLEEIYFNPQSKRALWAQICQYENNFEFRTN</sequence>
<evidence type="ECO:0000313" key="2">
    <source>
        <dbReference type="EMBL" id="WGL94686.1"/>
    </source>
</evidence>
<dbReference type="GO" id="GO:0008408">
    <property type="term" value="F:3'-5' exonuclease activity"/>
    <property type="evidence" value="ECO:0007669"/>
    <property type="project" value="InterPro"/>
</dbReference>
<protein>
    <recommendedName>
        <fullName evidence="1">DNA polymerase III subunit psi</fullName>
    </recommendedName>
</protein>
<dbReference type="SUPFAM" id="SSF102220">
    <property type="entry name" value="DNA polymerase III psi subunit"/>
    <property type="match status" value="1"/>
</dbReference>
<dbReference type="Pfam" id="PF03603">
    <property type="entry name" value="DNA_III_psi"/>
    <property type="match status" value="1"/>
</dbReference>
<proteinExistence type="predicted"/>
<dbReference type="PIRSF" id="PIRSF029225">
    <property type="entry name" value="DNA_pol_III_psi"/>
    <property type="match status" value="1"/>
</dbReference>
<organism evidence="2 3">
    <name type="scientific">Arsenophonus nasoniae</name>
    <name type="common">son-killer infecting Nasonia vitripennis</name>
    <dbReference type="NCBI Taxonomy" id="638"/>
    <lineage>
        <taxon>Bacteria</taxon>
        <taxon>Pseudomonadati</taxon>
        <taxon>Pseudomonadota</taxon>
        <taxon>Gammaproteobacteria</taxon>
        <taxon>Enterobacterales</taxon>
        <taxon>Morganellaceae</taxon>
        <taxon>Arsenophonus</taxon>
    </lineage>
</organism>
<evidence type="ECO:0000313" key="3">
    <source>
        <dbReference type="Proteomes" id="UP001177597"/>
    </source>
</evidence>
<dbReference type="EMBL" id="CP123498">
    <property type="protein sequence ID" value="WGL94686.1"/>
    <property type="molecule type" value="Genomic_DNA"/>
</dbReference>